<keyword evidence="1" id="KW-0863">Zinc-finger</keyword>
<keyword evidence="1" id="KW-0862">Zinc</keyword>
<evidence type="ECO:0000313" key="4">
    <source>
        <dbReference type="Proteomes" id="UP001208570"/>
    </source>
</evidence>
<dbReference type="EMBL" id="JAODUP010001407">
    <property type="protein sequence ID" value="KAK2140280.1"/>
    <property type="molecule type" value="Genomic_DNA"/>
</dbReference>
<evidence type="ECO:0000313" key="3">
    <source>
        <dbReference type="EMBL" id="KAK2140280.1"/>
    </source>
</evidence>
<dbReference type="InterPro" id="IPR007527">
    <property type="entry name" value="Znf_SWIM"/>
</dbReference>
<organism evidence="3 4">
    <name type="scientific">Paralvinella palmiformis</name>
    <dbReference type="NCBI Taxonomy" id="53620"/>
    <lineage>
        <taxon>Eukaryota</taxon>
        <taxon>Metazoa</taxon>
        <taxon>Spiralia</taxon>
        <taxon>Lophotrochozoa</taxon>
        <taxon>Annelida</taxon>
        <taxon>Polychaeta</taxon>
        <taxon>Sedentaria</taxon>
        <taxon>Canalipalpata</taxon>
        <taxon>Terebellida</taxon>
        <taxon>Terebelliformia</taxon>
        <taxon>Alvinellidae</taxon>
        <taxon>Paralvinella</taxon>
    </lineage>
</organism>
<dbReference type="PROSITE" id="PS50966">
    <property type="entry name" value="ZF_SWIM"/>
    <property type="match status" value="1"/>
</dbReference>
<accession>A0AAD9IU28</accession>
<gene>
    <name evidence="3" type="ORF">LSH36_1406g00012</name>
</gene>
<keyword evidence="1" id="KW-0479">Metal-binding</keyword>
<protein>
    <recommendedName>
        <fullName evidence="2">SWIM-type domain-containing protein</fullName>
    </recommendedName>
</protein>
<sequence>MTTVSQHACSCTAGKAFCQHQVAVLYQLSHYQAYNVLHVPEIVTSTSAPPKWHVPPRTHGFACRQS</sequence>
<dbReference type="AlphaFoldDB" id="A0AAD9IU28"/>
<name>A0AAD9IU28_9ANNE</name>
<reference evidence="3" key="1">
    <citation type="journal article" date="2023" name="Mol. Biol. Evol.">
        <title>Third-Generation Sequencing Reveals the Adaptive Role of the Epigenome in Three Deep-Sea Polychaetes.</title>
        <authorList>
            <person name="Perez M."/>
            <person name="Aroh O."/>
            <person name="Sun Y."/>
            <person name="Lan Y."/>
            <person name="Juniper S.K."/>
            <person name="Young C.R."/>
            <person name="Angers B."/>
            <person name="Qian P.Y."/>
        </authorList>
    </citation>
    <scope>NUCLEOTIDE SEQUENCE</scope>
    <source>
        <strain evidence="3">P08H-3</strain>
    </source>
</reference>
<feature type="domain" description="SWIM-type" evidence="2">
    <location>
        <begin position="1"/>
        <end position="29"/>
    </location>
</feature>
<comment type="caution">
    <text evidence="3">The sequence shown here is derived from an EMBL/GenBank/DDBJ whole genome shotgun (WGS) entry which is preliminary data.</text>
</comment>
<dbReference type="GO" id="GO:0008270">
    <property type="term" value="F:zinc ion binding"/>
    <property type="evidence" value="ECO:0007669"/>
    <property type="project" value="UniProtKB-KW"/>
</dbReference>
<evidence type="ECO:0000259" key="2">
    <source>
        <dbReference type="PROSITE" id="PS50966"/>
    </source>
</evidence>
<proteinExistence type="predicted"/>
<dbReference type="Proteomes" id="UP001208570">
    <property type="component" value="Unassembled WGS sequence"/>
</dbReference>
<evidence type="ECO:0000256" key="1">
    <source>
        <dbReference type="PROSITE-ProRule" id="PRU00325"/>
    </source>
</evidence>
<keyword evidence="4" id="KW-1185">Reference proteome</keyword>